<keyword evidence="6" id="KW-0472">Membrane</keyword>
<dbReference type="EMBL" id="HBIJ01012086">
    <property type="protein sequence ID" value="CAE0367468.1"/>
    <property type="molecule type" value="Transcribed_RNA"/>
</dbReference>
<evidence type="ECO:0000313" key="9">
    <source>
        <dbReference type="EMBL" id="CAE0367471.1"/>
    </source>
</evidence>
<dbReference type="InterPro" id="IPR039205">
    <property type="entry name" value="NDUFA11"/>
</dbReference>
<proteinExistence type="predicted"/>
<keyword evidence="5" id="KW-0496">Mitochondrion</keyword>
<comment type="subcellular location">
    <subcellularLocation>
        <location evidence="1">Mitochondrion inner membrane</location>
        <topology evidence="1">Multi-pass membrane protein</topology>
    </subcellularLocation>
</comment>
<dbReference type="EMBL" id="HBIJ01012090">
    <property type="protein sequence ID" value="CAE0367472.1"/>
    <property type="molecule type" value="Transcribed_RNA"/>
</dbReference>
<protein>
    <recommendedName>
        <fullName evidence="11">NADH-ubiquinone oxidoreductase subunit B14.7</fullName>
    </recommendedName>
</protein>
<dbReference type="PANTHER" id="PTHR21382:SF1">
    <property type="entry name" value="NADH DEHYDROGENASE [UBIQUINONE] 1 ALPHA SUBCOMPLEX SUBUNIT 11"/>
    <property type="match status" value="1"/>
</dbReference>
<dbReference type="AlphaFoldDB" id="A0A6S8CGX3"/>
<evidence type="ECO:0000256" key="3">
    <source>
        <dbReference type="ARBA" id="ARBA00022792"/>
    </source>
</evidence>
<evidence type="ECO:0000256" key="2">
    <source>
        <dbReference type="ARBA" id="ARBA00022692"/>
    </source>
</evidence>
<gene>
    <name evidence="7" type="ORF">ALAG00032_LOCUS8225</name>
    <name evidence="8" type="ORF">ALAG00032_LOCUS8226</name>
    <name evidence="9" type="ORF">ALAG00032_LOCUS8228</name>
    <name evidence="10" type="ORF">ALAG00032_LOCUS8229</name>
</gene>
<evidence type="ECO:0000313" key="8">
    <source>
        <dbReference type="EMBL" id="CAE0367469.1"/>
    </source>
</evidence>
<evidence type="ECO:0000256" key="1">
    <source>
        <dbReference type="ARBA" id="ARBA00004448"/>
    </source>
</evidence>
<dbReference type="EMBL" id="HBIJ01012089">
    <property type="protein sequence ID" value="CAE0367471.1"/>
    <property type="molecule type" value="Transcribed_RNA"/>
</dbReference>
<accession>A0A6S8CGX3</accession>
<evidence type="ECO:0000256" key="5">
    <source>
        <dbReference type="ARBA" id="ARBA00023128"/>
    </source>
</evidence>
<evidence type="ECO:0000256" key="4">
    <source>
        <dbReference type="ARBA" id="ARBA00022989"/>
    </source>
</evidence>
<reference evidence="8" key="1">
    <citation type="submission" date="2021-01" db="EMBL/GenBank/DDBJ databases">
        <authorList>
            <person name="Corre E."/>
            <person name="Pelletier E."/>
            <person name="Niang G."/>
            <person name="Scheremetjew M."/>
            <person name="Finn R."/>
            <person name="Kale V."/>
            <person name="Holt S."/>
            <person name="Cochrane G."/>
            <person name="Meng A."/>
            <person name="Brown T."/>
            <person name="Cohen L."/>
        </authorList>
    </citation>
    <scope>NUCLEOTIDE SEQUENCE</scope>
    <source>
        <strain evidence="8">CCMP1510</strain>
    </source>
</reference>
<dbReference type="PANTHER" id="PTHR21382">
    <property type="entry name" value="NADH-UBIQUINONE OXIDOREDUCTASE SUBUNIT"/>
    <property type="match status" value="1"/>
</dbReference>
<dbReference type="GO" id="GO:0006120">
    <property type="term" value="P:mitochondrial electron transport, NADH to ubiquinone"/>
    <property type="evidence" value="ECO:0007669"/>
    <property type="project" value="InterPro"/>
</dbReference>
<evidence type="ECO:0000256" key="6">
    <source>
        <dbReference type="ARBA" id="ARBA00023136"/>
    </source>
</evidence>
<dbReference type="GO" id="GO:0005743">
    <property type="term" value="C:mitochondrial inner membrane"/>
    <property type="evidence" value="ECO:0007669"/>
    <property type="project" value="UniProtKB-SubCell"/>
</dbReference>
<evidence type="ECO:0000313" key="10">
    <source>
        <dbReference type="EMBL" id="CAE0367472.1"/>
    </source>
</evidence>
<sequence length="144" mass="15184">MFSDYPLSGPNAPPCDSRCVEGLARGSLIGLAWTFAHGSELTPHSNPAIRFITTLGRNSFGFASFLGVYSLASCSIEKVRRKDDVYNYFFGGLAAGAFAAVDSPNLRTVAVTSLGTGMACGFFYSIIRPGGRGGGEIDHSSDDT</sequence>
<keyword evidence="4" id="KW-1133">Transmembrane helix</keyword>
<dbReference type="Pfam" id="PF02466">
    <property type="entry name" value="Tim17"/>
    <property type="match status" value="1"/>
</dbReference>
<evidence type="ECO:0008006" key="11">
    <source>
        <dbReference type="Google" id="ProtNLM"/>
    </source>
</evidence>
<evidence type="ECO:0000313" key="7">
    <source>
        <dbReference type="EMBL" id="CAE0367468.1"/>
    </source>
</evidence>
<dbReference type="EMBL" id="HBIJ01012087">
    <property type="protein sequence ID" value="CAE0367469.1"/>
    <property type="molecule type" value="Transcribed_RNA"/>
</dbReference>
<keyword evidence="3" id="KW-0999">Mitochondrion inner membrane</keyword>
<keyword evidence="2" id="KW-0812">Transmembrane</keyword>
<name>A0A6S8CGX3_9STRA</name>
<organism evidence="8">
    <name type="scientific">Aureoumbra lagunensis</name>
    <dbReference type="NCBI Taxonomy" id="44058"/>
    <lineage>
        <taxon>Eukaryota</taxon>
        <taxon>Sar</taxon>
        <taxon>Stramenopiles</taxon>
        <taxon>Ochrophyta</taxon>
        <taxon>Pelagophyceae</taxon>
        <taxon>Pelagomonadales</taxon>
        <taxon>Aureoumbra</taxon>
    </lineage>
</organism>
<dbReference type="GO" id="GO:0045271">
    <property type="term" value="C:respiratory chain complex I"/>
    <property type="evidence" value="ECO:0007669"/>
    <property type="project" value="InterPro"/>
</dbReference>